<dbReference type="RefSeq" id="WP_126378821.1">
    <property type="nucleotide sequence ID" value="NZ_AP017378.1"/>
</dbReference>
<keyword evidence="1" id="KW-0812">Transmembrane</keyword>
<dbReference type="Proteomes" id="UP000269883">
    <property type="component" value="Chromosome"/>
</dbReference>
<keyword evidence="2" id="KW-0261">Viral envelope protein</keyword>
<evidence type="ECO:0000313" key="2">
    <source>
        <dbReference type="EMBL" id="BBD08598.1"/>
    </source>
</evidence>
<dbReference type="KEGG" id="dfl:DFE_1872"/>
<organism evidence="2 3">
    <name type="scientific">Desulfovibrio ferrophilus</name>
    <dbReference type="NCBI Taxonomy" id="241368"/>
    <lineage>
        <taxon>Bacteria</taxon>
        <taxon>Pseudomonadati</taxon>
        <taxon>Thermodesulfobacteriota</taxon>
        <taxon>Desulfovibrionia</taxon>
        <taxon>Desulfovibrionales</taxon>
        <taxon>Desulfovibrionaceae</taxon>
        <taxon>Desulfovibrio</taxon>
    </lineage>
</organism>
<proteinExistence type="predicted"/>
<protein>
    <submittedName>
        <fullName evidence="2">Envelope glycoprotein gp160</fullName>
    </submittedName>
</protein>
<evidence type="ECO:0000256" key="1">
    <source>
        <dbReference type="SAM" id="Phobius"/>
    </source>
</evidence>
<evidence type="ECO:0000313" key="3">
    <source>
        <dbReference type="Proteomes" id="UP000269883"/>
    </source>
</evidence>
<keyword evidence="1" id="KW-1133">Transmembrane helix</keyword>
<keyword evidence="3" id="KW-1185">Reference proteome</keyword>
<name>A0A2Z6AZF3_9BACT</name>
<dbReference type="AlphaFoldDB" id="A0A2Z6AZF3"/>
<accession>A0A2Z6AZF3</accession>
<reference evidence="2 3" key="1">
    <citation type="journal article" date="2018" name="Sci. Adv.">
        <title>Multi-heme cytochromes provide a pathway for survival in energy-limited environments.</title>
        <authorList>
            <person name="Deng X."/>
            <person name="Dohmae N."/>
            <person name="Nealson K.H."/>
            <person name="Hashimoto K."/>
            <person name="Okamoto A."/>
        </authorList>
    </citation>
    <scope>NUCLEOTIDE SEQUENCE [LARGE SCALE GENOMIC DNA]</scope>
    <source>
        <strain evidence="2 3">IS5</strain>
    </source>
</reference>
<feature type="transmembrane region" description="Helical" evidence="1">
    <location>
        <begin position="45"/>
        <end position="64"/>
    </location>
</feature>
<dbReference type="EMBL" id="AP017378">
    <property type="protein sequence ID" value="BBD08598.1"/>
    <property type="molecule type" value="Genomic_DNA"/>
</dbReference>
<sequence>MNNGNARNCDRPLSLDINTPHPSDYAHRYRMDLTDSDDTCKIKEIFGMLVFTLSVLCFALGVYLI</sequence>
<gene>
    <name evidence="2" type="primary">env</name>
    <name evidence="2" type="ORF">DFE_1872</name>
</gene>
<keyword evidence="1" id="KW-0472">Membrane</keyword>
<keyword evidence="2" id="KW-0946">Virion</keyword>